<sequence>MARGRPWSFDRKQALHQAMMLFWERGYSATPLRALQTAMGITHPQSFSSAFGSKLKLFEAALRSYWVSHLEAVLEPLAADEPIEAFQTLFAEAAELYTRWSPACGCLILTSSVNLRTEDDEVGSLIAEYRQRIERAIEERLSRAVKDEHLPPGQKAALAELCFTILYGMALRAQSGAGCDDLLGGTEVAIRPFVDTI</sequence>
<keyword evidence="3" id="KW-0804">Transcription</keyword>
<evidence type="ECO:0000256" key="1">
    <source>
        <dbReference type="ARBA" id="ARBA00023015"/>
    </source>
</evidence>
<evidence type="ECO:0000256" key="2">
    <source>
        <dbReference type="ARBA" id="ARBA00023125"/>
    </source>
</evidence>
<keyword evidence="2" id="KW-0238">DNA-binding</keyword>
<evidence type="ECO:0000313" key="6">
    <source>
        <dbReference type="Proteomes" id="UP001231124"/>
    </source>
</evidence>
<dbReference type="PANTHER" id="PTHR47506:SF1">
    <property type="entry name" value="HTH-TYPE TRANSCRIPTIONAL REGULATOR YJDC"/>
    <property type="match status" value="1"/>
</dbReference>
<dbReference type="PANTHER" id="PTHR47506">
    <property type="entry name" value="TRANSCRIPTIONAL REGULATORY PROTEIN"/>
    <property type="match status" value="1"/>
</dbReference>
<evidence type="ECO:0000259" key="4">
    <source>
        <dbReference type="Pfam" id="PF00440"/>
    </source>
</evidence>
<dbReference type="Gene3D" id="1.10.357.10">
    <property type="entry name" value="Tetracycline Repressor, domain 2"/>
    <property type="match status" value="1"/>
</dbReference>
<protein>
    <submittedName>
        <fullName evidence="5">AcrR family transcriptional regulator</fullName>
    </submittedName>
</protein>
<dbReference type="InterPro" id="IPR009057">
    <property type="entry name" value="Homeodomain-like_sf"/>
</dbReference>
<feature type="domain" description="HTH tetR-type" evidence="4">
    <location>
        <begin position="15"/>
        <end position="61"/>
    </location>
</feature>
<dbReference type="RefSeq" id="WP_238207937.1">
    <property type="nucleotide sequence ID" value="NZ_BPQE01000039.1"/>
</dbReference>
<dbReference type="SUPFAM" id="SSF48498">
    <property type="entry name" value="Tetracyclin repressor-like, C-terminal domain"/>
    <property type="match status" value="1"/>
</dbReference>
<dbReference type="Pfam" id="PF00440">
    <property type="entry name" value="TetR_N"/>
    <property type="match status" value="1"/>
</dbReference>
<organism evidence="5 6">
    <name type="scientific">Methylobacterium aerolatum</name>
    <dbReference type="NCBI Taxonomy" id="418708"/>
    <lineage>
        <taxon>Bacteria</taxon>
        <taxon>Pseudomonadati</taxon>
        <taxon>Pseudomonadota</taxon>
        <taxon>Alphaproteobacteria</taxon>
        <taxon>Hyphomicrobiales</taxon>
        <taxon>Methylobacteriaceae</taxon>
        <taxon>Methylobacterium</taxon>
    </lineage>
</organism>
<dbReference type="SUPFAM" id="SSF46689">
    <property type="entry name" value="Homeodomain-like"/>
    <property type="match status" value="1"/>
</dbReference>
<keyword evidence="1" id="KW-0805">Transcription regulation</keyword>
<dbReference type="Gene3D" id="1.10.10.60">
    <property type="entry name" value="Homeodomain-like"/>
    <property type="match status" value="1"/>
</dbReference>
<dbReference type="InterPro" id="IPR036271">
    <property type="entry name" value="Tet_transcr_reg_TetR-rel_C_sf"/>
</dbReference>
<gene>
    <name evidence="5" type="ORF">QO012_003107</name>
</gene>
<dbReference type="Proteomes" id="UP001231124">
    <property type="component" value="Unassembled WGS sequence"/>
</dbReference>
<accession>A0ABU0I1X2</accession>
<evidence type="ECO:0000256" key="3">
    <source>
        <dbReference type="ARBA" id="ARBA00023163"/>
    </source>
</evidence>
<reference evidence="5 6" key="1">
    <citation type="submission" date="2023-07" db="EMBL/GenBank/DDBJ databases">
        <title>Genomic Encyclopedia of Type Strains, Phase IV (KMG-IV): sequencing the most valuable type-strain genomes for metagenomic binning, comparative biology and taxonomic classification.</title>
        <authorList>
            <person name="Goeker M."/>
        </authorList>
    </citation>
    <scope>NUCLEOTIDE SEQUENCE [LARGE SCALE GENOMIC DNA]</scope>
    <source>
        <strain evidence="5 6">DSM 19013</strain>
    </source>
</reference>
<comment type="caution">
    <text evidence="5">The sequence shown here is derived from an EMBL/GenBank/DDBJ whole genome shotgun (WGS) entry which is preliminary data.</text>
</comment>
<name>A0ABU0I1X2_9HYPH</name>
<proteinExistence type="predicted"/>
<keyword evidence="6" id="KW-1185">Reference proteome</keyword>
<dbReference type="InterPro" id="IPR001647">
    <property type="entry name" value="HTH_TetR"/>
</dbReference>
<evidence type="ECO:0000313" key="5">
    <source>
        <dbReference type="EMBL" id="MDQ0448596.1"/>
    </source>
</evidence>
<dbReference type="EMBL" id="JAUSVP010000009">
    <property type="protein sequence ID" value="MDQ0448596.1"/>
    <property type="molecule type" value="Genomic_DNA"/>
</dbReference>